<comment type="catalytic activity">
    <reaction evidence="2 3">
        <text>RX + glutathione = an S-substituted glutathione + a halide anion + H(+)</text>
        <dbReference type="Rhea" id="RHEA:16437"/>
        <dbReference type="ChEBI" id="CHEBI:15378"/>
        <dbReference type="ChEBI" id="CHEBI:16042"/>
        <dbReference type="ChEBI" id="CHEBI:17792"/>
        <dbReference type="ChEBI" id="CHEBI:57925"/>
        <dbReference type="ChEBI" id="CHEBI:90779"/>
        <dbReference type="EC" id="2.5.1.18"/>
    </reaction>
</comment>
<reference evidence="6" key="1">
    <citation type="submission" date="2018-02" db="EMBL/GenBank/DDBJ databases">
        <title>Rhizophora mucronata_Transcriptome.</title>
        <authorList>
            <person name="Meera S.P."/>
            <person name="Sreeshan A."/>
            <person name="Augustine A."/>
        </authorList>
    </citation>
    <scope>NUCLEOTIDE SEQUENCE</scope>
    <source>
        <tissue evidence="6">Leaf</tissue>
    </source>
</reference>
<dbReference type="SFLD" id="SFLDS00019">
    <property type="entry name" value="Glutathione_Transferase_(cytos"/>
    <property type="match status" value="1"/>
</dbReference>
<evidence type="ECO:0000256" key="3">
    <source>
        <dbReference type="RuleBase" id="RU369102"/>
    </source>
</evidence>
<dbReference type="FunFam" id="1.20.1050.10:FF:000018">
    <property type="entry name" value="Glutathione S-transferase U20"/>
    <property type="match status" value="1"/>
</dbReference>
<dbReference type="SUPFAM" id="SSF47616">
    <property type="entry name" value="GST C-terminal domain-like"/>
    <property type="match status" value="1"/>
</dbReference>
<proteinExistence type="inferred from homology"/>
<dbReference type="AlphaFoldDB" id="A0A2P2P0Y2"/>
<dbReference type="Gene3D" id="1.20.1050.10">
    <property type="match status" value="1"/>
</dbReference>
<dbReference type="InterPro" id="IPR040079">
    <property type="entry name" value="Glutathione_S-Trfase"/>
</dbReference>
<feature type="domain" description="GST N-terminal" evidence="4">
    <location>
        <begin position="4"/>
        <end position="83"/>
    </location>
</feature>
<keyword evidence="3" id="KW-0963">Cytoplasm</keyword>
<comment type="similarity">
    <text evidence="3">Belongs to the GST superfamily.</text>
</comment>
<dbReference type="SUPFAM" id="SSF52833">
    <property type="entry name" value="Thioredoxin-like"/>
    <property type="match status" value="1"/>
</dbReference>
<evidence type="ECO:0000313" key="6">
    <source>
        <dbReference type="EMBL" id="MBX48281.1"/>
    </source>
</evidence>
<dbReference type="CDD" id="cd03058">
    <property type="entry name" value="GST_N_Tau"/>
    <property type="match status" value="1"/>
</dbReference>
<dbReference type="EC" id="2.5.1.18" evidence="3"/>
<dbReference type="PROSITE" id="PS50405">
    <property type="entry name" value="GST_CTER"/>
    <property type="match status" value="1"/>
</dbReference>
<dbReference type="InterPro" id="IPR004045">
    <property type="entry name" value="Glutathione_S-Trfase_N"/>
</dbReference>
<dbReference type="InterPro" id="IPR010987">
    <property type="entry name" value="Glutathione-S-Trfase_C-like"/>
</dbReference>
<name>A0A2P2P0Y2_RHIMU</name>
<dbReference type="Gene3D" id="3.40.30.10">
    <property type="entry name" value="Glutaredoxin"/>
    <property type="match status" value="1"/>
</dbReference>
<keyword evidence="1 3" id="KW-0808">Transferase</keyword>
<dbReference type="FunFam" id="3.40.30.10:FF:000014">
    <property type="entry name" value="Tau class glutathione S-transferase"/>
    <property type="match status" value="1"/>
</dbReference>
<dbReference type="InterPro" id="IPR036249">
    <property type="entry name" value="Thioredoxin-like_sf"/>
</dbReference>
<dbReference type="SFLD" id="SFLDG01152">
    <property type="entry name" value="Main.3:_Omega-_and_Tau-like"/>
    <property type="match status" value="1"/>
</dbReference>
<dbReference type="InterPro" id="IPR045073">
    <property type="entry name" value="Omega/Tau-like"/>
</dbReference>
<feature type="domain" description="GST C-terminal" evidence="5">
    <location>
        <begin position="89"/>
        <end position="217"/>
    </location>
</feature>
<evidence type="ECO:0000259" key="4">
    <source>
        <dbReference type="PROSITE" id="PS50404"/>
    </source>
</evidence>
<dbReference type="PANTHER" id="PTHR11260:SF773">
    <property type="entry name" value="GLUTATHIONE S-TRANSFERASE U26"/>
    <property type="match status" value="1"/>
</dbReference>
<accession>A0A2P2P0Y2</accession>
<comment type="function">
    <text evidence="3">Is involved in the conjugation of reduced glutathione to a wide number of exogenous and endogenous hydrophobic electrophiles.</text>
</comment>
<protein>
    <recommendedName>
        <fullName evidence="3">Glutathione S-transferase</fullName>
        <ecNumber evidence="3">2.5.1.18</ecNumber>
    </recommendedName>
</protein>
<dbReference type="InterPro" id="IPR045074">
    <property type="entry name" value="GST_C_Tau"/>
</dbReference>
<sequence length="220" mass="25220">MAQDQLTLLDCWPSPFAMRVKIALAEKGIEYEAKDQNLVDKSPLLLEMNPVHKMIPVLVHNGKPICESLIILQYIDEAWPDKAPLLPSDPHQRSQARFWADYMDKKIYSNAKKVLWEKEGKQEAIKRDLIEGLKTLEGELGEKLYFDGETIGFVDVALVPIACWFYTIETLENFRIEADCPKIIAWAKRCLEKESVSKALADPKKVYGFALQQRQRLGLD</sequence>
<dbReference type="GO" id="GO:0004364">
    <property type="term" value="F:glutathione transferase activity"/>
    <property type="evidence" value="ECO:0007669"/>
    <property type="project" value="UniProtKB-UniRule"/>
</dbReference>
<organism evidence="6">
    <name type="scientific">Rhizophora mucronata</name>
    <name type="common">Asiatic mangrove</name>
    <dbReference type="NCBI Taxonomy" id="61149"/>
    <lineage>
        <taxon>Eukaryota</taxon>
        <taxon>Viridiplantae</taxon>
        <taxon>Streptophyta</taxon>
        <taxon>Embryophyta</taxon>
        <taxon>Tracheophyta</taxon>
        <taxon>Spermatophyta</taxon>
        <taxon>Magnoliopsida</taxon>
        <taxon>eudicotyledons</taxon>
        <taxon>Gunneridae</taxon>
        <taxon>Pentapetalae</taxon>
        <taxon>rosids</taxon>
        <taxon>fabids</taxon>
        <taxon>Malpighiales</taxon>
        <taxon>Rhizophoraceae</taxon>
        <taxon>Rhizophora</taxon>
    </lineage>
</organism>
<dbReference type="EMBL" id="GGEC01067797">
    <property type="protein sequence ID" value="MBX48281.1"/>
    <property type="molecule type" value="Transcribed_RNA"/>
</dbReference>
<evidence type="ECO:0000259" key="5">
    <source>
        <dbReference type="PROSITE" id="PS50405"/>
    </source>
</evidence>
<dbReference type="Pfam" id="PF13410">
    <property type="entry name" value="GST_C_2"/>
    <property type="match status" value="1"/>
</dbReference>
<dbReference type="CDD" id="cd03185">
    <property type="entry name" value="GST_C_Tau"/>
    <property type="match status" value="1"/>
</dbReference>
<dbReference type="SFLD" id="SFLDG00358">
    <property type="entry name" value="Main_(cytGST)"/>
    <property type="match status" value="1"/>
</dbReference>
<dbReference type="GO" id="GO:0005829">
    <property type="term" value="C:cytosol"/>
    <property type="evidence" value="ECO:0007669"/>
    <property type="project" value="UniProtKB-SubCell"/>
</dbReference>
<dbReference type="Pfam" id="PF02798">
    <property type="entry name" value="GST_N"/>
    <property type="match status" value="1"/>
</dbReference>
<dbReference type="PANTHER" id="PTHR11260">
    <property type="entry name" value="GLUTATHIONE S-TRANSFERASE, GST, SUPERFAMILY, GST DOMAIN CONTAINING"/>
    <property type="match status" value="1"/>
</dbReference>
<comment type="subcellular location">
    <subcellularLocation>
        <location evidence="3">Cytoplasm</location>
        <location evidence="3">Cytosol</location>
    </subcellularLocation>
</comment>
<evidence type="ECO:0000256" key="1">
    <source>
        <dbReference type="ARBA" id="ARBA00022679"/>
    </source>
</evidence>
<evidence type="ECO:0000256" key="2">
    <source>
        <dbReference type="ARBA" id="ARBA00047960"/>
    </source>
</evidence>
<dbReference type="GO" id="GO:0006749">
    <property type="term" value="P:glutathione metabolic process"/>
    <property type="evidence" value="ECO:0007669"/>
    <property type="project" value="InterPro"/>
</dbReference>
<dbReference type="InterPro" id="IPR036282">
    <property type="entry name" value="Glutathione-S-Trfase_C_sf"/>
</dbReference>
<dbReference type="PROSITE" id="PS50404">
    <property type="entry name" value="GST_NTER"/>
    <property type="match status" value="1"/>
</dbReference>